<keyword evidence="2" id="KW-1185">Reference proteome</keyword>
<dbReference type="OrthoDB" id="10066957at2759"/>
<evidence type="ECO:0008006" key="3">
    <source>
        <dbReference type="Google" id="ProtNLM"/>
    </source>
</evidence>
<reference evidence="1" key="1">
    <citation type="submission" date="2022-01" db="EMBL/GenBank/DDBJ databases">
        <authorList>
            <person name="King R."/>
        </authorList>
    </citation>
    <scope>NUCLEOTIDE SEQUENCE</scope>
</reference>
<dbReference type="EMBL" id="OU896714">
    <property type="protein sequence ID" value="CAG9824474.1"/>
    <property type="molecule type" value="Genomic_DNA"/>
</dbReference>
<evidence type="ECO:0000313" key="2">
    <source>
        <dbReference type="Proteomes" id="UP001153737"/>
    </source>
</evidence>
<sequence length="236" mass="26938">MVKSSRYAVTLQPETLLPITTSESIMSKTRQQSQSISEPGLSEELLSKICKQQAGMIGKQLEERFKQFESSFKSLVEQVNENKSKLQYLETKVEHIERMSKIKNLIVYGEEQAANETPELCENKIINFFQDKLELAVSPSDLDQCYRIGKAQDGKPRPILVQFLSIKTRDLIFKKKKMLKNTNYFMKEDLTASAVETLKLASEKYGKNNVWSQSGRIFANINGKKTVVNCKNLVGR</sequence>
<dbReference type="Gene3D" id="3.30.70.1820">
    <property type="entry name" value="L1 transposable element, RRM domain"/>
    <property type="match status" value="1"/>
</dbReference>
<proteinExistence type="predicted"/>
<dbReference type="Proteomes" id="UP001153737">
    <property type="component" value="Chromosome 8"/>
</dbReference>
<gene>
    <name evidence="1" type="ORF">PHAECO_LOCUS11936</name>
</gene>
<reference evidence="1" key="2">
    <citation type="submission" date="2022-10" db="EMBL/GenBank/DDBJ databases">
        <authorList>
            <consortium name="ENA_rothamsted_submissions"/>
            <consortium name="culmorum"/>
            <person name="King R."/>
        </authorList>
    </citation>
    <scope>NUCLEOTIDE SEQUENCE</scope>
</reference>
<evidence type="ECO:0000313" key="1">
    <source>
        <dbReference type="EMBL" id="CAG9824474.1"/>
    </source>
</evidence>
<protein>
    <recommendedName>
        <fullName evidence="3">Zinc finger DNA binding protein</fullName>
    </recommendedName>
</protein>
<accession>A0A9N9SIB5</accession>
<organism evidence="1 2">
    <name type="scientific">Phaedon cochleariae</name>
    <name type="common">Mustard beetle</name>
    <dbReference type="NCBI Taxonomy" id="80249"/>
    <lineage>
        <taxon>Eukaryota</taxon>
        <taxon>Metazoa</taxon>
        <taxon>Ecdysozoa</taxon>
        <taxon>Arthropoda</taxon>
        <taxon>Hexapoda</taxon>
        <taxon>Insecta</taxon>
        <taxon>Pterygota</taxon>
        <taxon>Neoptera</taxon>
        <taxon>Endopterygota</taxon>
        <taxon>Coleoptera</taxon>
        <taxon>Polyphaga</taxon>
        <taxon>Cucujiformia</taxon>
        <taxon>Chrysomeloidea</taxon>
        <taxon>Chrysomelidae</taxon>
        <taxon>Chrysomelinae</taxon>
        <taxon>Chrysomelini</taxon>
        <taxon>Phaedon</taxon>
    </lineage>
</organism>
<dbReference type="AlphaFoldDB" id="A0A9N9SIB5"/>
<name>A0A9N9SIB5_PHACE</name>